<dbReference type="PANTHER" id="PTHR45636:SF52">
    <property type="entry name" value="PAIRED DOMAIN-CONTAINING PROTEIN"/>
    <property type="match status" value="1"/>
</dbReference>
<dbReference type="PROSITE" id="PS51057">
    <property type="entry name" value="PAIRED_2"/>
    <property type="match status" value="1"/>
</dbReference>
<organism evidence="10 11">
    <name type="scientific">Acrobeloides nanus</name>
    <dbReference type="NCBI Taxonomy" id="290746"/>
    <lineage>
        <taxon>Eukaryota</taxon>
        <taxon>Metazoa</taxon>
        <taxon>Ecdysozoa</taxon>
        <taxon>Nematoda</taxon>
        <taxon>Chromadorea</taxon>
        <taxon>Rhabditida</taxon>
        <taxon>Tylenchina</taxon>
        <taxon>Cephalobomorpha</taxon>
        <taxon>Cephaloboidea</taxon>
        <taxon>Cephalobidae</taxon>
        <taxon>Acrobeloides</taxon>
    </lineage>
</organism>
<accession>A0A914C4S5</accession>
<evidence type="ECO:0000313" key="10">
    <source>
        <dbReference type="Proteomes" id="UP000887540"/>
    </source>
</evidence>
<feature type="domain" description="Paired" evidence="9">
    <location>
        <begin position="140"/>
        <end position="266"/>
    </location>
</feature>
<comment type="subcellular location">
    <subcellularLocation>
        <location evidence="1">Nucleus</location>
    </subcellularLocation>
</comment>
<dbReference type="PANTHER" id="PTHR45636">
    <property type="entry name" value="PAIRED BOX PROTEIN PAX-6-RELATED-RELATED"/>
    <property type="match status" value="1"/>
</dbReference>
<dbReference type="SMART" id="SM00351">
    <property type="entry name" value="PAX"/>
    <property type="match status" value="1"/>
</dbReference>
<dbReference type="InterPro" id="IPR043565">
    <property type="entry name" value="PAX_fam"/>
</dbReference>
<dbReference type="SUPFAM" id="SSF46689">
    <property type="entry name" value="Homeodomain-like"/>
    <property type="match status" value="1"/>
</dbReference>
<evidence type="ECO:0000256" key="3">
    <source>
        <dbReference type="ARBA" id="ARBA00022724"/>
    </source>
</evidence>
<evidence type="ECO:0000256" key="2">
    <source>
        <dbReference type="ARBA" id="ARBA00022473"/>
    </source>
</evidence>
<dbReference type="GO" id="GO:0000981">
    <property type="term" value="F:DNA-binding transcription factor activity, RNA polymerase II-specific"/>
    <property type="evidence" value="ECO:0007669"/>
    <property type="project" value="TreeGrafter"/>
</dbReference>
<dbReference type="InterPro" id="IPR001523">
    <property type="entry name" value="Paired_dom"/>
</dbReference>
<keyword evidence="10" id="KW-1185">Reference proteome</keyword>
<evidence type="ECO:0000256" key="6">
    <source>
        <dbReference type="ARBA" id="ARBA00023163"/>
    </source>
</evidence>
<feature type="region of interest" description="Disordered" evidence="8">
    <location>
        <begin position="114"/>
        <end position="156"/>
    </location>
</feature>
<keyword evidence="6" id="KW-0804">Transcription</keyword>
<dbReference type="FunFam" id="1.10.10.10:FF:000003">
    <property type="entry name" value="Paired box protein Pax-6"/>
    <property type="match status" value="1"/>
</dbReference>
<dbReference type="PRINTS" id="PR00027">
    <property type="entry name" value="PAIREDBOX"/>
</dbReference>
<dbReference type="Gene3D" id="1.10.10.10">
    <property type="entry name" value="Winged helix-like DNA-binding domain superfamily/Winged helix DNA-binding domain"/>
    <property type="match status" value="2"/>
</dbReference>
<dbReference type="InterPro" id="IPR009057">
    <property type="entry name" value="Homeodomain-like_sf"/>
</dbReference>
<dbReference type="Pfam" id="PF00292">
    <property type="entry name" value="PAX"/>
    <property type="match status" value="1"/>
</dbReference>
<keyword evidence="4" id="KW-0805">Transcription regulation</keyword>
<reference evidence="11" key="1">
    <citation type="submission" date="2022-11" db="UniProtKB">
        <authorList>
            <consortium name="WormBaseParasite"/>
        </authorList>
    </citation>
    <scope>IDENTIFICATION</scope>
</reference>
<dbReference type="Proteomes" id="UP000887540">
    <property type="component" value="Unplaced"/>
</dbReference>
<dbReference type="WBParaSite" id="ACRNAN_Path_278.g1040.t1">
    <property type="protein sequence ID" value="ACRNAN_Path_278.g1040.t1"/>
    <property type="gene ID" value="ACRNAN_Path_278.g1040"/>
</dbReference>
<sequence length="331" mass="37028">MEVIPSLSTSMSIPHPSIVLGGKVSSSMPECLSHDSLNAEAFCRQPPSNDHDFEKKFEEWLQTIDHYEKAPPSEWISRQEAKNELTSLTSPFETYMSFYEPVFENISLIDETSDGSENVEWTERRSTSSNESSGSDDRSTRTGTNQLGGVYANGRPLPVPLREKIISMANSGTKPCQISRELRVSHGCVSKILSKYRDTGSIRPGKIGGSKPKKSLPQVVTAIAIYKHYRPSMYSWEIRDRLISDGICSSTNVPSVSSINRIIRTKLSHKNNHEANESIEDKLKLVEQTHVYDHVLPRNGMINHMEKESPSPYPPDPGYTTIFPSSNSNPL</sequence>
<evidence type="ECO:0000256" key="1">
    <source>
        <dbReference type="ARBA" id="ARBA00004123"/>
    </source>
</evidence>
<keyword evidence="7" id="KW-0539">Nucleus</keyword>
<dbReference type="AlphaFoldDB" id="A0A914C4S5"/>
<evidence type="ECO:0000256" key="4">
    <source>
        <dbReference type="ARBA" id="ARBA00023015"/>
    </source>
</evidence>
<evidence type="ECO:0000256" key="7">
    <source>
        <dbReference type="ARBA" id="ARBA00023242"/>
    </source>
</evidence>
<feature type="region of interest" description="Disordered" evidence="8">
    <location>
        <begin position="303"/>
        <end position="331"/>
    </location>
</feature>
<evidence type="ECO:0000256" key="5">
    <source>
        <dbReference type="ARBA" id="ARBA00023125"/>
    </source>
</evidence>
<keyword evidence="2" id="KW-0217">Developmental protein</keyword>
<evidence type="ECO:0000259" key="9">
    <source>
        <dbReference type="PROSITE" id="PS51057"/>
    </source>
</evidence>
<feature type="compositionally biased region" description="Polar residues" evidence="8">
    <location>
        <begin position="322"/>
        <end position="331"/>
    </location>
</feature>
<evidence type="ECO:0000256" key="8">
    <source>
        <dbReference type="SAM" id="MobiDB-lite"/>
    </source>
</evidence>
<keyword evidence="3" id="KW-0563">Paired box</keyword>
<dbReference type="InterPro" id="IPR036388">
    <property type="entry name" value="WH-like_DNA-bd_sf"/>
</dbReference>
<evidence type="ECO:0000313" key="11">
    <source>
        <dbReference type="WBParaSite" id="ACRNAN_Path_278.g1040.t1"/>
    </source>
</evidence>
<name>A0A914C4S5_9BILA</name>
<keyword evidence="5" id="KW-0238">DNA-binding</keyword>
<dbReference type="GO" id="GO:0000978">
    <property type="term" value="F:RNA polymerase II cis-regulatory region sequence-specific DNA binding"/>
    <property type="evidence" value="ECO:0007669"/>
    <property type="project" value="TreeGrafter"/>
</dbReference>
<dbReference type="GO" id="GO:0005634">
    <property type="term" value="C:nucleus"/>
    <property type="evidence" value="ECO:0007669"/>
    <property type="project" value="UniProtKB-SubCell"/>
</dbReference>
<proteinExistence type="predicted"/>
<protein>
    <submittedName>
        <fullName evidence="11">Paired domain-containing protein</fullName>
    </submittedName>
</protein>